<evidence type="ECO:0000313" key="1">
    <source>
        <dbReference type="EMBL" id="GME97734.1"/>
    </source>
</evidence>
<accession>A0ACB5TZ41</accession>
<reference evidence="1" key="1">
    <citation type="submission" date="2023-04" db="EMBL/GenBank/DDBJ databases">
        <title>Candida boidinii NBRC 1967.</title>
        <authorList>
            <person name="Ichikawa N."/>
            <person name="Sato H."/>
            <person name="Tonouchi N."/>
        </authorList>
    </citation>
    <scope>NUCLEOTIDE SEQUENCE</scope>
    <source>
        <strain evidence="1">NBRC 1967</strain>
    </source>
</reference>
<dbReference type="EMBL" id="BSXV01003174">
    <property type="protein sequence ID" value="GME97734.1"/>
    <property type="molecule type" value="Genomic_DNA"/>
</dbReference>
<proteinExistence type="predicted"/>
<dbReference type="Proteomes" id="UP001165101">
    <property type="component" value="Unassembled WGS sequence"/>
</dbReference>
<keyword evidence="2" id="KW-1185">Reference proteome</keyword>
<protein>
    <submittedName>
        <fullName evidence="1">Unnamed protein product</fullName>
    </submittedName>
</protein>
<name>A0ACB5TZ41_CANBO</name>
<gene>
    <name evidence="1" type="ORF">Cboi01_000470600</name>
</gene>
<sequence>MSLQYENIDTKFNRYSVIPSNPKSSDSSLDSSSSITNTNEFSIFIKFFALIFFIWYIVVLSIAYNGFFEIIFKFTNKTRNKILNSIRIDSNNNSNNNNNNEDELLIDDDQLEGVTILRPLKGVDSEMEICLRSCLEQDYPSDKLEILFCVQDNNDSSINLVKRLLNEYKHINAKLLIDDDPNNKYYYGPNPKVNNLSKGYEKASNDILWILDSNVWCRKDILKRSVISLIKSLDNGNPTYNFNTKKGKQVKLVHHVPLAISLNEKTSSYKYLGTKLDEMFLSTSHSKFYVSFNKLSVAPCVNGKSNLYRRSELDNAVRKMGENYEPSNNGQSGDTYRDAAYYSQFNYQGLRFFARYIGEDNMIGIALWDYGKGRTGMTGDCVNKMVKSKKIYGFNGNFIRTNN</sequence>
<organism evidence="1 2">
    <name type="scientific">Candida boidinii</name>
    <name type="common">Yeast</name>
    <dbReference type="NCBI Taxonomy" id="5477"/>
    <lineage>
        <taxon>Eukaryota</taxon>
        <taxon>Fungi</taxon>
        <taxon>Dikarya</taxon>
        <taxon>Ascomycota</taxon>
        <taxon>Saccharomycotina</taxon>
        <taxon>Pichiomycetes</taxon>
        <taxon>Pichiales</taxon>
        <taxon>Pichiaceae</taxon>
        <taxon>Ogataea</taxon>
        <taxon>Ogataea/Candida clade</taxon>
    </lineage>
</organism>
<evidence type="ECO:0000313" key="2">
    <source>
        <dbReference type="Proteomes" id="UP001165101"/>
    </source>
</evidence>
<comment type="caution">
    <text evidence="1">The sequence shown here is derived from an EMBL/GenBank/DDBJ whole genome shotgun (WGS) entry which is preliminary data.</text>
</comment>